<accession>A0A109J269</accession>
<keyword evidence="2" id="KW-1185">Reference proteome</keyword>
<proteinExistence type="predicted"/>
<comment type="caution">
    <text evidence="1">The sequence shown here is derived from an EMBL/GenBank/DDBJ whole genome shotgun (WGS) entry which is preliminary data.</text>
</comment>
<dbReference type="PANTHER" id="PTHR31118:SF12">
    <property type="entry name" value="CYCLASE-LIKE PROTEIN 2"/>
    <property type="match status" value="1"/>
</dbReference>
<dbReference type="SUPFAM" id="SSF102198">
    <property type="entry name" value="Putative cyclase"/>
    <property type="match status" value="1"/>
</dbReference>
<dbReference type="GO" id="GO:0004061">
    <property type="term" value="F:arylformamidase activity"/>
    <property type="evidence" value="ECO:0007669"/>
    <property type="project" value="InterPro"/>
</dbReference>
<dbReference type="EMBL" id="LNCD01000144">
    <property type="protein sequence ID" value="KWV40917.1"/>
    <property type="molecule type" value="Genomic_DNA"/>
</dbReference>
<sequence length="252" mass="28500">MTRPSRHPLWDMYREVISSADFVDLTHAFGPGQPRFSSFPDEERRLVMDFDRGDIAQVHRYSFVGQWGTHVDPPVHFVRGGRTIDELPVSEMLLPLVVIDISERVGRDPDATPTLEDLTKWEERHGRIPSSCFVALRTDWHTRWPDAEKFANLDQDGRSHAPGWSKSVLEILLLERRITAIGHEQIDTDPGLAVSRADSSLELFVLQQNAWQIELLRNLDQVPEAGALIMASWPKPKGGSGFPARAIAIVPR</sequence>
<dbReference type="OrthoDB" id="9777007at2"/>
<dbReference type="GO" id="GO:0019441">
    <property type="term" value="P:L-tryptophan catabolic process to kynurenine"/>
    <property type="evidence" value="ECO:0007669"/>
    <property type="project" value="InterPro"/>
</dbReference>
<dbReference type="Gene3D" id="3.50.30.50">
    <property type="entry name" value="Putative cyclase"/>
    <property type="match status" value="1"/>
</dbReference>
<evidence type="ECO:0000313" key="2">
    <source>
        <dbReference type="Proteomes" id="UP000068164"/>
    </source>
</evidence>
<dbReference type="InterPro" id="IPR037175">
    <property type="entry name" value="KFase_sf"/>
</dbReference>
<organism evidence="1 2">
    <name type="scientific">Rhizobium altiplani</name>
    <dbReference type="NCBI Taxonomy" id="1864509"/>
    <lineage>
        <taxon>Bacteria</taxon>
        <taxon>Pseudomonadati</taxon>
        <taxon>Pseudomonadota</taxon>
        <taxon>Alphaproteobacteria</taxon>
        <taxon>Hyphomicrobiales</taxon>
        <taxon>Rhizobiaceae</taxon>
        <taxon>Rhizobium/Agrobacterium group</taxon>
        <taxon>Rhizobium</taxon>
    </lineage>
</organism>
<dbReference type="InterPro" id="IPR007325">
    <property type="entry name" value="KFase/CYL"/>
</dbReference>
<evidence type="ECO:0000313" key="1">
    <source>
        <dbReference type="EMBL" id="KWV40917.1"/>
    </source>
</evidence>
<dbReference type="AlphaFoldDB" id="A0A109J269"/>
<dbReference type="Proteomes" id="UP000068164">
    <property type="component" value="Unassembled WGS sequence"/>
</dbReference>
<gene>
    <name evidence="1" type="ORF">AS026_24435</name>
</gene>
<dbReference type="RefSeq" id="WP_028748628.1">
    <property type="nucleotide sequence ID" value="NZ_LNCD01000144.1"/>
</dbReference>
<dbReference type="Pfam" id="PF04199">
    <property type="entry name" value="Cyclase"/>
    <property type="match status" value="1"/>
</dbReference>
<reference evidence="1 2" key="1">
    <citation type="submission" date="2015-11" db="EMBL/GenBank/DDBJ databases">
        <title>Draft Genome Sequence of the Strain BR 10423 (Rhizobium sp.) isolated from nodules of Mimosa pudica.</title>
        <authorList>
            <person name="Barauna A.C."/>
            <person name="Zilli J.E."/>
            <person name="Simoes-Araujo J.L."/>
            <person name="Reis V.M."/>
            <person name="James E.K."/>
            <person name="Reis F.B.Jr."/>
            <person name="Rouws L.F."/>
            <person name="Passos S.R."/>
            <person name="Gois S.R."/>
        </authorList>
    </citation>
    <scope>NUCLEOTIDE SEQUENCE [LARGE SCALE GENOMIC DNA]</scope>
    <source>
        <strain evidence="1 2">BR10423</strain>
    </source>
</reference>
<dbReference type="PANTHER" id="PTHR31118">
    <property type="entry name" value="CYCLASE-LIKE PROTEIN 2"/>
    <property type="match status" value="1"/>
</dbReference>
<protein>
    <submittedName>
        <fullName evidence="1">Cyclase</fullName>
    </submittedName>
</protein>
<name>A0A109J269_9HYPH</name>